<evidence type="ECO:0000256" key="6">
    <source>
        <dbReference type="PROSITE-ProRule" id="PRU00169"/>
    </source>
</evidence>
<keyword evidence="2" id="KW-0067">ATP-binding</keyword>
<evidence type="ECO:0000259" key="8">
    <source>
        <dbReference type="PROSITE" id="PS50110"/>
    </source>
</evidence>
<comment type="caution">
    <text evidence="10">The sequence shown here is derived from an EMBL/GenBank/DDBJ whole genome shotgun (WGS) entry which is preliminary data.</text>
</comment>
<evidence type="ECO:0000313" key="9">
    <source>
        <dbReference type="EMBL" id="MBB2931004.1"/>
    </source>
</evidence>
<keyword evidence="3" id="KW-0805">Transcription regulation</keyword>
<dbReference type="InterPro" id="IPR011006">
    <property type="entry name" value="CheY-like_superfamily"/>
</dbReference>
<dbReference type="SMART" id="SM00448">
    <property type="entry name" value="REC"/>
    <property type="match status" value="1"/>
</dbReference>
<dbReference type="Gene3D" id="1.10.10.60">
    <property type="entry name" value="Homeodomain-like"/>
    <property type="match status" value="1"/>
</dbReference>
<dbReference type="InterPro" id="IPR003593">
    <property type="entry name" value="AAA+_ATPase"/>
</dbReference>
<evidence type="ECO:0000256" key="4">
    <source>
        <dbReference type="ARBA" id="ARBA00023125"/>
    </source>
</evidence>
<dbReference type="GO" id="GO:0043565">
    <property type="term" value="F:sequence-specific DNA binding"/>
    <property type="evidence" value="ECO:0007669"/>
    <property type="project" value="InterPro"/>
</dbReference>
<dbReference type="EMBL" id="QJSQ01000020">
    <property type="protein sequence ID" value="PYE19085.1"/>
    <property type="molecule type" value="Genomic_DNA"/>
</dbReference>
<organism evidence="10 11">
    <name type="scientific">Paraburkholderia silvatlantica</name>
    <dbReference type="NCBI Taxonomy" id="321895"/>
    <lineage>
        <taxon>Bacteria</taxon>
        <taxon>Pseudomonadati</taxon>
        <taxon>Pseudomonadota</taxon>
        <taxon>Betaproteobacteria</taxon>
        <taxon>Burkholderiales</taxon>
        <taxon>Burkholderiaceae</taxon>
        <taxon>Paraburkholderia</taxon>
    </lineage>
</organism>
<dbReference type="Pfam" id="PF25601">
    <property type="entry name" value="AAA_lid_14"/>
    <property type="match status" value="1"/>
</dbReference>
<dbReference type="SUPFAM" id="SSF52172">
    <property type="entry name" value="CheY-like"/>
    <property type="match status" value="1"/>
</dbReference>
<dbReference type="SUPFAM" id="SSF52540">
    <property type="entry name" value="P-loop containing nucleoside triphosphate hydrolases"/>
    <property type="match status" value="1"/>
</dbReference>
<reference evidence="10 11" key="1">
    <citation type="submission" date="2018-06" db="EMBL/GenBank/DDBJ databases">
        <title>Genomic Encyclopedia of Type Strains, Phase IV (KMG-V): Genome sequencing to study the core and pangenomes of soil and plant-associated prokaryotes.</title>
        <authorList>
            <person name="Whitman W."/>
        </authorList>
    </citation>
    <scope>NUCLEOTIDE SEQUENCE [LARGE SCALE GENOMIC DNA]</scope>
    <source>
        <strain evidence="10 11">SRCL-318</strain>
        <strain evidence="9 12">SRMrh-85</strain>
    </source>
</reference>
<dbReference type="InterPro" id="IPR025943">
    <property type="entry name" value="Sigma_54_int_dom_ATP-bd_2"/>
</dbReference>
<dbReference type="GO" id="GO:0000160">
    <property type="term" value="P:phosphorelay signal transduction system"/>
    <property type="evidence" value="ECO:0007669"/>
    <property type="project" value="InterPro"/>
</dbReference>
<protein>
    <submittedName>
        <fullName evidence="9">DNA-binding NtrC family response regulator</fullName>
    </submittedName>
    <submittedName>
        <fullName evidence="10">Two component Fis family sigma54 specific transcriptional regulator (NtrC subfamily)</fullName>
    </submittedName>
</protein>
<dbReference type="RefSeq" id="WP_110386697.1">
    <property type="nucleotide sequence ID" value="NZ_JACHVZ010000016.1"/>
</dbReference>
<dbReference type="PROSITE" id="PS00676">
    <property type="entry name" value="SIGMA54_INTERACT_2"/>
    <property type="match status" value="1"/>
</dbReference>
<dbReference type="Pfam" id="PF02954">
    <property type="entry name" value="HTH_8"/>
    <property type="match status" value="1"/>
</dbReference>
<dbReference type="Proteomes" id="UP000533533">
    <property type="component" value="Unassembled WGS sequence"/>
</dbReference>
<keyword evidence="4 9" id="KW-0238">DNA-binding</keyword>
<dbReference type="InterPro" id="IPR002197">
    <property type="entry name" value="HTH_Fis"/>
</dbReference>
<dbReference type="Proteomes" id="UP000247772">
    <property type="component" value="Unassembled WGS sequence"/>
</dbReference>
<evidence type="ECO:0000313" key="12">
    <source>
        <dbReference type="Proteomes" id="UP000533533"/>
    </source>
</evidence>
<dbReference type="FunFam" id="3.40.50.300:FF:000006">
    <property type="entry name" value="DNA-binding transcriptional regulator NtrC"/>
    <property type="match status" value="1"/>
</dbReference>
<dbReference type="InterPro" id="IPR002078">
    <property type="entry name" value="Sigma_54_int"/>
</dbReference>
<dbReference type="InterPro" id="IPR058031">
    <property type="entry name" value="AAA_lid_NorR"/>
</dbReference>
<feature type="modified residue" description="4-aspartylphosphate" evidence="6">
    <location>
        <position position="52"/>
    </location>
</feature>
<gene>
    <name evidence="10" type="ORF">C7410_120150</name>
    <name evidence="9" type="ORF">FHX59_005471</name>
</gene>
<dbReference type="InterPro" id="IPR027417">
    <property type="entry name" value="P-loop_NTPase"/>
</dbReference>
<dbReference type="Gene3D" id="1.10.8.60">
    <property type="match status" value="1"/>
</dbReference>
<dbReference type="PROSITE" id="PS00688">
    <property type="entry name" value="SIGMA54_INTERACT_3"/>
    <property type="match status" value="1"/>
</dbReference>
<dbReference type="AlphaFoldDB" id="A0A2U1A5I0"/>
<dbReference type="Pfam" id="PF00072">
    <property type="entry name" value="Response_reg"/>
    <property type="match status" value="1"/>
</dbReference>
<sequence length="461" mass="50292">MPHVLIVDDDEQTREALAAVVSEDGLTTAQAGDLREARIQLVRQTPDVVFTDLKLPDGSGTDLFEDLDPRSGVELVVITGHATVETAVDALKSGAIDYLVKPINLQRVKAILNRLPRAGDLKAEIGTLRGELRRMGRFGLMLGNSPTMQEVYDQISRVAPTPASVMLVGESGTGKEVAAQTIHQLSLRRKHEFLAVNCGAISPNLIESEMFGHERGSFTGADRQHKGYFERANGGTLFLDEITEMPIELQVKLLRVLETGMFMRVGTTKEIETDVRLIAATNRDPEQAVAEGKLRLDLYHRLNVFPISLPPLRERGKDVELLAQSFLDELNERHGTKKQFPAAVRDMLAAYPWPGNVRELKNYVQRAHIMSGNDGDFTATVPLQISLSKPIAGTAVTIPFGTSLADADRQLILATLEQCGGVKTRAAEILGISLKTLYNRLVEYGNESAGKGDAPARAAGA</sequence>
<keyword evidence="5" id="KW-0804">Transcription</keyword>
<dbReference type="PRINTS" id="PR01590">
    <property type="entry name" value="HTHFIS"/>
</dbReference>
<dbReference type="InterPro" id="IPR009057">
    <property type="entry name" value="Homeodomain-like_sf"/>
</dbReference>
<evidence type="ECO:0000256" key="3">
    <source>
        <dbReference type="ARBA" id="ARBA00023015"/>
    </source>
</evidence>
<dbReference type="OrthoDB" id="9761705at2"/>
<dbReference type="CDD" id="cd00009">
    <property type="entry name" value="AAA"/>
    <property type="match status" value="1"/>
</dbReference>
<name>A0A2U1A5I0_9BURK</name>
<dbReference type="SUPFAM" id="SSF46689">
    <property type="entry name" value="Homeodomain-like"/>
    <property type="match status" value="1"/>
</dbReference>
<keyword evidence="12" id="KW-1185">Reference proteome</keyword>
<proteinExistence type="predicted"/>
<accession>A0A2U1A5I0</accession>
<dbReference type="Pfam" id="PF00158">
    <property type="entry name" value="Sigma54_activat"/>
    <property type="match status" value="1"/>
</dbReference>
<dbReference type="PANTHER" id="PTHR32071">
    <property type="entry name" value="TRANSCRIPTIONAL REGULATORY PROTEIN"/>
    <property type="match status" value="1"/>
</dbReference>
<evidence type="ECO:0000259" key="7">
    <source>
        <dbReference type="PROSITE" id="PS50045"/>
    </source>
</evidence>
<dbReference type="GO" id="GO:0005524">
    <property type="term" value="F:ATP binding"/>
    <property type="evidence" value="ECO:0007669"/>
    <property type="project" value="UniProtKB-KW"/>
</dbReference>
<dbReference type="InterPro" id="IPR025944">
    <property type="entry name" value="Sigma_54_int_dom_CS"/>
</dbReference>
<feature type="domain" description="Response regulatory" evidence="8">
    <location>
        <begin position="3"/>
        <end position="116"/>
    </location>
</feature>
<dbReference type="SMART" id="SM00382">
    <property type="entry name" value="AAA"/>
    <property type="match status" value="1"/>
</dbReference>
<feature type="domain" description="Sigma-54 factor interaction" evidence="7">
    <location>
        <begin position="141"/>
        <end position="369"/>
    </location>
</feature>
<dbReference type="Gene3D" id="3.40.50.300">
    <property type="entry name" value="P-loop containing nucleotide triphosphate hydrolases"/>
    <property type="match status" value="1"/>
</dbReference>
<dbReference type="GO" id="GO:0006355">
    <property type="term" value="P:regulation of DNA-templated transcription"/>
    <property type="evidence" value="ECO:0007669"/>
    <property type="project" value="InterPro"/>
</dbReference>
<evidence type="ECO:0000256" key="1">
    <source>
        <dbReference type="ARBA" id="ARBA00022741"/>
    </source>
</evidence>
<evidence type="ECO:0000256" key="5">
    <source>
        <dbReference type="ARBA" id="ARBA00023163"/>
    </source>
</evidence>
<evidence type="ECO:0000313" key="10">
    <source>
        <dbReference type="EMBL" id="PYE19085.1"/>
    </source>
</evidence>
<evidence type="ECO:0000256" key="2">
    <source>
        <dbReference type="ARBA" id="ARBA00022840"/>
    </source>
</evidence>
<dbReference type="InterPro" id="IPR001789">
    <property type="entry name" value="Sig_transdc_resp-reg_receiver"/>
</dbReference>
<dbReference type="PROSITE" id="PS50110">
    <property type="entry name" value="RESPONSE_REGULATORY"/>
    <property type="match status" value="1"/>
</dbReference>
<evidence type="ECO:0000313" key="11">
    <source>
        <dbReference type="Proteomes" id="UP000247772"/>
    </source>
</evidence>
<dbReference type="PANTHER" id="PTHR32071:SF121">
    <property type="entry name" value="SIGMA L-DEPENDENT TRANSCRIPTIONAL REGULATOR YQIR-RELATED"/>
    <property type="match status" value="1"/>
</dbReference>
<dbReference type="EMBL" id="JACHVZ010000016">
    <property type="protein sequence ID" value="MBB2931004.1"/>
    <property type="molecule type" value="Genomic_DNA"/>
</dbReference>
<dbReference type="PROSITE" id="PS50045">
    <property type="entry name" value="SIGMA54_INTERACT_4"/>
    <property type="match status" value="1"/>
</dbReference>
<keyword evidence="1" id="KW-0547">Nucleotide-binding</keyword>
<dbReference type="Gene3D" id="3.40.50.2300">
    <property type="match status" value="1"/>
</dbReference>
<keyword evidence="6" id="KW-0597">Phosphoprotein</keyword>